<evidence type="ECO:0000313" key="2">
    <source>
        <dbReference type="Proteomes" id="UP000807306"/>
    </source>
</evidence>
<reference evidence="1" key="1">
    <citation type="submission" date="2020-11" db="EMBL/GenBank/DDBJ databases">
        <authorList>
            <consortium name="DOE Joint Genome Institute"/>
            <person name="Ahrendt S."/>
            <person name="Riley R."/>
            <person name="Andreopoulos W."/>
            <person name="Labutti K."/>
            <person name="Pangilinan J."/>
            <person name="Ruiz-Duenas F.J."/>
            <person name="Barrasa J.M."/>
            <person name="Sanchez-Garcia M."/>
            <person name="Camarero S."/>
            <person name="Miyauchi S."/>
            <person name="Serrano A."/>
            <person name="Linde D."/>
            <person name="Babiker R."/>
            <person name="Drula E."/>
            <person name="Ayuso-Fernandez I."/>
            <person name="Pacheco R."/>
            <person name="Padilla G."/>
            <person name="Ferreira P."/>
            <person name="Barriuso J."/>
            <person name="Kellner H."/>
            <person name="Castanera R."/>
            <person name="Alfaro M."/>
            <person name="Ramirez L."/>
            <person name="Pisabarro A.G."/>
            <person name="Kuo A."/>
            <person name="Tritt A."/>
            <person name="Lipzen A."/>
            <person name="He G."/>
            <person name="Yan M."/>
            <person name="Ng V."/>
            <person name="Cullen D."/>
            <person name="Martin F."/>
            <person name="Rosso M.-N."/>
            <person name="Henrissat B."/>
            <person name="Hibbett D."/>
            <person name="Martinez A.T."/>
            <person name="Grigoriev I.V."/>
        </authorList>
    </citation>
    <scope>NUCLEOTIDE SEQUENCE</scope>
    <source>
        <strain evidence="1">CBS 506.95</strain>
    </source>
</reference>
<dbReference type="EMBL" id="MU157844">
    <property type="protein sequence ID" value="KAF9529660.1"/>
    <property type="molecule type" value="Genomic_DNA"/>
</dbReference>
<sequence length="177" mass="18415">MLEKLPILQLQSITSPKILSSIMKFISGSFFAFSMVGLAAAFPAADTGNAASNIEVSSIPHSDIAVPKFAVPPGAAIVSPNSQFRALNPSVADSVAICPGMNCVGTCYAYALSGLTTSICYTPQSAFFSAYLYISSGVTPPYKAYASTAFTKCGNANLLPINSCGILPADGFDFFLL</sequence>
<dbReference type="OrthoDB" id="2745955at2759"/>
<dbReference type="AlphaFoldDB" id="A0A9P6EIS3"/>
<name>A0A9P6EIS3_9AGAR</name>
<accession>A0A9P6EIS3</accession>
<evidence type="ECO:0000313" key="1">
    <source>
        <dbReference type="EMBL" id="KAF9529660.1"/>
    </source>
</evidence>
<keyword evidence="2" id="KW-1185">Reference proteome</keyword>
<comment type="caution">
    <text evidence="1">The sequence shown here is derived from an EMBL/GenBank/DDBJ whole genome shotgun (WGS) entry which is preliminary data.</text>
</comment>
<organism evidence="1 2">
    <name type="scientific">Crepidotus variabilis</name>
    <dbReference type="NCBI Taxonomy" id="179855"/>
    <lineage>
        <taxon>Eukaryota</taxon>
        <taxon>Fungi</taxon>
        <taxon>Dikarya</taxon>
        <taxon>Basidiomycota</taxon>
        <taxon>Agaricomycotina</taxon>
        <taxon>Agaricomycetes</taxon>
        <taxon>Agaricomycetidae</taxon>
        <taxon>Agaricales</taxon>
        <taxon>Agaricineae</taxon>
        <taxon>Crepidotaceae</taxon>
        <taxon>Crepidotus</taxon>
    </lineage>
</organism>
<protein>
    <submittedName>
        <fullName evidence="1">Uncharacterized protein</fullName>
    </submittedName>
</protein>
<dbReference type="Proteomes" id="UP000807306">
    <property type="component" value="Unassembled WGS sequence"/>
</dbReference>
<proteinExistence type="predicted"/>
<gene>
    <name evidence="1" type="ORF">CPB83DRAFT_905789</name>
</gene>